<reference evidence="4" key="1">
    <citation type="submission" date="2016-10" db="EMBL/GenBank/DDBJ databases">
        <authorList>
            <person name="Varghese N."/>
            <person name="Submissions S."/>
        </authorList>
    </citation>
    <scope>NUCLEOTIDE SEQUENCE [LARGE SCALE GENOMIC DNA]</scope>
    <source>
        <strain evidence="4">S9</strain>
    </source>
</reference>
<keyword evidence="2" id="KW-0460">Magnesium</keyword>
<name>A0A1H9W9G4_9BACI</name>
<dbReference type="EMBL" id="FOGT01000015">
    <property type="protein sequence ID" value="SES30596.1"/>
    <property type="molecule type" value="Genomic_DNA"/>
</dbReference>
<accession>A0A1H9W9G4</accession>
<dbReference type="SUPFAM" id="SSF56784">
    <property type="entry name" value="HAD-like"/>
    <property type="match status" value="1"/>
</dbReference>
<proteinExistence type="predicted"/>
<dbReference type="OrthoDB" id="2081981at2"/>
<organism evidence="3 4">
    <name type="scientific">Salipaludibacillus aurantiacus</name>
    <dbReference type="NCBI Taxonomy" id="1601833"/>
    <lineage>
        <taxon>Bacteria</taxon>
        <taxon>Bacillati</taxon>
        <taxon>Bacillota</taxon>
        <taxon>Bacilli</taxon>
        <taxon>Bacillales</taxon>
        <taxon>Bacillaceae</taxon>
    </lineage>
</organism>
<keyword evidence="4" id="KW-1185">Reference proteome</keyword>
<evidence type="ECO:0000256" key="1">
    <source>
        <dbReference type="ARBA" id="ARBA00022801"/>
    </source>
</evidence>
<dbReference type="InterPro" id="IPR023214">
    <property type="entry name" value="HAD_sf"/>
</dbReference>
<dbReference type="Proteomes" id="UP000198571">
    <property type="component" value="Unassembled WGS sequence"/>
</dbReference>
<dbReference type="STRING" id="1601833.SAMN05518684_11564"/>
<dbReference type="GO" id="GO:0016787">
    <property type="term" value="F:hydrolase activity"/>
    <property type="evidence" value="ECO:0007669"/>
    <property type="project" value="UniProtKB-KW"/>
</dbReference>
<evidence type="ECO:0000256" key="2">
    <source>
        <dbReference type="ARBA" id="ARBA00022842"/>
    </source>
</evidence>
<dbReference type="AlphaFoldDB" id="A0A1H9W9G4"/>
<evidence type="ECO:0000313" key="4">
    <source>
        <dbReference type="Proteomes" id="UP000198571"/>
    </source>
</evidence>
<dbReference type="RefSeq" id="WP_093054418.1">
    <property type="nucleotide sequence ID" value="NZ_FOGT01000015.1"/>
</dbReference>
<protein>
    <submittedName>
        <fullName evidence="3">Putative hydrolase of the HAD superfamily</fullName>
    </submittedName>
</protein>
<dbReference type="Gene3D" id="3.40.50.1000">
    <property type="entry name" value="HAD superfamily/HAD-like"/>
    <property type="match status" value="1"/>
</dbReference>
<gene>
    <name evidence="3" type="ORF">SAMN05518684_11564</name>
</gene>
<dbReference type="PANTHER" id="PTHR46470">
    <property type="entry name" value="N-ACYLNEURAMINATE-9-PHOSPHATASE"/>
    <property type="match status" value="1"/>
</dbReference>
<dbReference type="Pfam" id="PF00702">
    <property type="entry name" value="Hydrolase"/>
    <property type="match status" value="1"/>
</dbReference>
<evidence type="ECO:0000313" key="3">
    <source>
        <dbReference type="EMBL" id="SES30596.1"/>
    </source>
</evidence>
<keyword evidence="1 3" id="KW-0378">Hydrolase</keyword>
<dbReference type="InterPro" id="IPR051400">
    <property type="entry name" value="HAD-like_hydrolase"/>
</dbReference>
<sequence>MDQLYIFDLDGTLYEGTAHFDYYASLLMKDVDESMRTQFQKDYEKMKNGDHPVKIGKAYDVRHDLAVTVDPMTLKAAESHRWDGTLVENLESIYGNEPVEFDFENLVAIGDGWWLPFACAKHYGVEDCYPRYLQTKEYMVSDAFTLEKIPHLREFLLQLKKENQIVLMTNSDKEDVQRLLKELDLAGVFSHIISSAQKPSFTKDIFMELHKMYNMPLHRLVSVGDNFLNEIAPALLLGMKAVYISDHPLSVSHDNFHQVSTLTEWMEK</sequence>
<dbReference type="InterPro" id="IPR036412">
    <property type="entry name" value="HAD-like_sf"/>
</dbReference>